<comment type="caution">
    <text evidence="2">The sequence shown here is derived from an EMBL/GenBank/DDBJ whole genome shotgun (WGS) entry which is preliminary data.</text>
</comment>
<evidence type="ECO:0000256" key="1">
    <source>
        <dbReference type="SAM" id="SignalP"/>
    </source>
</evidence>
<evidence type="ECO:0000313" key="2">
    <source>
        <dbReference type="EMBL" id="KAK3867906.1"/>
    </source>
</evidence>
<name>A0AAE1K7U1_PETCI</name>
<reference evidence="2" key="1">
    <citation type="submission" date="2023-10" db="EMBL/GenBank/DDBJ databases">
        <title>Genome assemblies of two species of porcelain crab, Petrolisthes cinctipes and Petrolisthes manimaculis (Anomura: Porcellanidae).</title>
        <authorList>
            <person name="Angst P."/>
        </authorList>
    </citation>
    <scope>NUCLEOTIDE SEQUENCE</scope>
    <source>
        <strain evidence="2">PB745_01</strain>
        <tissue evidence="2">Gill</tissue>
    </source>
</reference>
<dbReference type="GO" id="GO:0090729">
    <property type="term" value="F:toxin activity"/>
    <property type="evidence" value="ECO:0007669"/>
    <property type="project" value="InterPro"/>
</dbReference>
<feature type="signal peptide" evidence="1">
    <location>
        <begin position="1"/>
        <end position="33"/>
    </location>
</feature>
<dbReference type="InterPro" id="IPR036716">
    <property type="entry name" value="Pest_crys_N_sf"/>
</dbReference>
<dbReference type="AlphaFoldDB" id="A0AAE1K7U1"/>
<feature type="chain" id="PRO_5041965035" evidence="1">
    <location>
        <begin position="34"/>
        <end position="327"/>
    </location>
</feature>
<gene>
    <name evidence="2" type="ORF">Pcinc_026667</name>
</gene>
<accession>A0AAE1K7U1</accession>
<dbReference type="EMBL" id="JAWQEG010003107">
    <property type="protein sequence ID" value="KAK3867906.1"/>
    <property type="molecule type" value="Genomic_DNA"/>
</dbReference>
<dbReference type="SUPFAM" id="SSF56849">
    <property type="entry name" value="delta-Endotoxin (insectocide), N-terminal domain"/>
    <property type="match status" value="1"/>
</dbReference>
<keyword evidence="3" id="KW-1185">Reference proteome</keyword>
<dbReference type="Gene3D" id="1.20.190.10">
    <property type="entry name" value="Pesticidal crystal protein, N-terminal domain"/>
    <property type="match status" value="1"/>
</dbReference>
<keyword evidence="1" id="KW-0732">Signal</keyword>
<protein>
    <submittedName>
        <fullName evidence="2">Uncharacterized protein</fullName>
    </submittedName>
</protein>
<proteinExistence type="predicted"/>
<sequence length="327" mass="37274">MQYFSNLLRSEASVMRPWWLLTVVVVWAALTHAHDAHQGKYVKARTLPLLLAPLRLFKSQELVVIDGQETTIGLAAAYDLAGVVDESWDVFGKIVKVLIPSTPEEDIDYFGVIEDNVKHVVGEYIDQHNLDQLEVYKDSLGVLLQRYMEAPIQSDTYPDKNTVANSLSTSIVSNRFLVEAGQYPQSMIIHFADIASIHILVLKDVANTYSGVGSVSRWWQDLDTQLDHYIEHGKYLRSDVVDWRNDMMLCDYDEGGKYDVWTVSDQVTGVTDSCTQVHETNSCDDHCQAYQIRMNRDVSSYVWKYLGKALREWEVLKVIASQMAKRT</sequence>
<organism evidence="2 3">
    <name type="scientific">Petrolisthes cinctipes</name>
    <name type="common">Flat porcelain crab</name>
    <dbReference type="NCBI Taxonomy" id="88211"/>
    <lineage>
        <taxon>Eukaryota</taxon>
        <taxon>Metazoa</taxon>
        <taxon>Ecdysozoa</taxon>
        <taxon>Arthropoda</taxon>
        <taxon>Crustacea</taxon>
        <taxon>Multicrustacea</taxon>
        <taxon>Malacostraca</taxon>
        <taxon>Eumalacostraca</taxon>
        <taxon>Eucarida</taxon>
        <taxon>Decapoda</taxon>
        <taxon>Pleocyemata</taxon>
        <taxon>Anomura</taxon>
        <taxon>Galatheoidea</taxon>
        <taxon>Porcellanidae</taxon>
        <taxon>Petrolisthes</taxon>
    </lineage>
</organism>
<evidence type="ECO:0000313" key="3">
    <source>
        <dbReference type="Proteomes" id="UP001286313"/>
    </source>
</evidence>
<dbReference type="Proteomes" id="UP001286313">
    <property type="component" value="Unassembled WGS sequence"/>
</dbReference>